<dbReference type="PANTHER" id="PTHR11757:SF19">
    <property type="entry name" value="PROLYL ENDOPEPTIDASE-LIKE"/>
    <property type="match status" value="1"/>
</dbReference>
<gene>
    <name evidence="3" type="ORF">VCHENC02_3154</name>
</gene>
<proteinExistence type="inferred from homology"/>
<dbReference type="PANTHER" id="PTHR11757">
    <property type="entry name" value="PROTEASE FAMILY S9A OLIGOPEPTIDASE"/>
    <property type="match status" value="1"/>
</dbReference>
<feature type="domain" description="Peptidase S9A N-terminal" evidence="2">
    <location>
        <begin position="2"/>
        <end position="186"/>
    </location>
</feature>
<feature type="non-terminal residue" evidence="3">
    <location>
        <position position="191"/>
    </location>
</feature>
<dbReference type="Proteomes" id="UP000008367">
    <property type="component" value="Unassembled WGS sequence"/>
</dbReference>
<dbReference type="AlphaFoldDB" id="A0A454CXR0"/>
<dbReference type="SUPFAM" id="SSF50993">
    <property type="entry name" value="Peptidase/esterase 'gauge' domain"/>
    <property type="match status" value="1"/>
</dbReference>
<comment type="caution">
    <text evidence="3">The sequence shown here is derived from an EMBL/GenBank/DDBJ whole genome shotgun (WGS) entry which is preliminary data.</text>
</comment>
<dbReference type="InterPro" id="IPR051543">
    <property type="entry name" value="Serine_Peptidase_S9A"/>
</dbReference>
<dbReference type="Gene3D" id="2.130.10.120">
    <property type="entry name" value="Prolyl oligopeptidase, N-terminal domain"/>
    <property type="match status" value="1"/>
</dbReference>
<dbReference type="Pfam" id="PF02897">
    <property type="entry name" value="Peptidase_S9_N"/>
    <property type="match status" value="1"/>
</dbReference>
<sequence length="191" mass="21816">MTGDNEYEVHMRAKDFAGKDKQVILDVNELAKEHEFFSTGGLYVSPNENLLAYGEDTLSRRVYTIKIKDLNTGEYLQDEIEGASSAIAWQNDNKAFYYIKKDPQTLLGYQVYRHVLGTPQKSDELIYEETDSAYYTYLSKSKDDEQVYIWHSSTETSGVSVIDANNPNAKAEAFYPRETGIEYSIAKLGDW</sequence>
<evidence type="ECO:0000313" key="4">
    <source>
        <dbReference type="Proteomes" id="UP000008367"/>
    </source>
</evidence>
<dbReference type="EMBL" id="AJSR01001299">
    <property type="protein sequence ID" value="EKM31183.1"/>
    <property type="molecule type" value="Genomic_DNA"/>
</dbReference>
<organism evidence="3 4">
    <name type="scientific">Vibrio harveyi</name>
    <name type="common">Beneckea harveyi</name>
    <dbReference type="NCBI Taxonomy" id="669"/>
    <lineage>
        <taxon>Bacteria</taxon>
        <taxon>Pseudomonadati</taxon>
        <taxon>Pseudomonadota</taxon>
        <taxon>Gammaproteobacteria</taxon>
        <taxon>Vibrionales</taxon>
        <taxon>Vibrionaceae</taxon>
        <taxon>Vibrio</taxon>
    </lineage>
</organism>
<evidence type="ECO:0000259" key="2">
    <source>
        <dbReference type="Pfam" id="PF02897"/>
    </source>
</evidence>
<dbReference type="GO" id="GO:0004252">
    <property type="term" value="F:serine-type endopeptidase activity"/>
    <property type="evidence" value="ECO:0007669"/>
    <property type="project" value="InterPro"/>
</dbReference>
<reference evidence="3 4" key="1">
    <citation type="submission" date="2012-10" db="EMBL/GenBank/DDBJ databases">
        <title>Genome sequence of Vibrio Cholerae HENC-02.</title>
        <authorList>
            <person name="Eppinger M."/>
            <person name="Hasan N.A."/>
            <person name="Sengamalay N."/>
            <person name="Hine E."/>
            <person name="Su Q."/>
            <person name="Daugherty S.C."/>
            <person name="Young S."/>
            <person name="Sadzewicz L."/>
            <person name="Tallon L."/>
            <person name="Cebula T.A."/>
            <person name="Ravel J."/>
            <person name="Colwell R.R."/>
        </authorList>
    </citation>
    <scope>NUCLEOTIDE SEQUENCE [LARGE SCALE GENOMIC DNA]</scope>
    <source>
        <strain evidence="3 4">HENC-02</strain>
    </source>
</reference>
<accession>A0A454CXR0</accession>
<evidence type="ECO:0000313" key="3">
    <source>
        <dbReference type="EMBL" id="EKM31183.1"/>
    </source>
</evidence>
<evidence type="ECO:0000256" key="1">
    <source>
        <dbReference type="ARBA" id="ARBA00005228"/>
    </source>
</evidence>
<protein>
    <submittedName>
        <fullName evidence="3">Prolyl oligopeptidase, N-terminal beta-propeller domain protein</fullName>
    </submittedName>
</protein>
<dbReference type="InterPro" id="IPR023302">
    <property type="entry name" value="Pept_S9A_N"/>
</dbReference>
<comment type="similarity">
    <text evidence="1">Belongs to the peptidase S9A family.</text>
</comment>
<name>A0A454CXR0_VIBHA</name>